<sequence length="197" mass="21819">MATKPGKITCIGRNYVEHIKELDNAMPDAMVIFNKPPSVLADVLLSQHQNEVLHYEGELCFAIKNNRPAAVAFALDLTKRALQSELKAKGLPWERAKSFDGAVLASDFAAIDEADIARLSLRLYIDGELVQQGQSSQMLYPVQTAIDELASWQRLQDGDWLLTGTPKGVGEVHAGQLFEGQVLLDDQVLVAKQWYAR</sequence>
<evidence type="ECO:0000256" key="1">
    <source>
        <dbReference type="ARBA" id="ARBA00022723"/>
    </source>
</evidence>
<reference evidence="3 4" key="1">
    <citation type="submission" date="2024-03" db="EMBL/GenBank/DDBJ databases">
        <title>Pseudoalteromonas qingdaonensis sp. nov., isolated from the intestines of marine benthic organisms.</title>
        <authorList>
            <person name="Lin X."/>
            <person name="Fang S."/>
            <person name="Hu X."/>
        </authorList>
    </citation>
    <scope>NUCLEOTIDE SEQUENCE [LARGE SCALE GENOMIC DNA]</scope>
    <source>
        <strain evidence="3 4">YIC-827</strain>
    </source>
</reference>
<comment type="caution">
    <text evidence="3">The sequence shown here is derived from an EMBL/GenBank/DDBJ whole genome shotgun (WGS) entry which is preliminary data.</text>
</comment>
<dbReference type="InterPro" id="IPR011234">
    <property type="entry name" value="Fumarylacetoacetase-like_C"/>
</dbReference>
<proteinExistence type="predicted"/>
<keyword evidence="1" id="KW-0479">Metal-binding</keyword>
<dbReference type="PANTHER" id="PTHR11820:SF7">
    <property type="entry name" value="ACYLPYRUVASE FAHD1, MITOCHONDRIAL"/>
    <property type="match status" value="1"/>
</dbReference>
<dbReference type="SUPFAM" id="SSF56529">
    <property type="entry name" value="FAH"/>
    <property type="match status" value="1"/>
</dbReference>
<evidence type="ECO:0000313" key="3">
    <source>
        <dbReference type="EMBL" id="MEM0514084.1"/>
    </source>
</evidence>
<dbReference type="InterPro" id="IPR036663">
    <property type="entry name" value="Fumarylacetoacetase_C_sf"/>
</dbReference>
<dbReference type="RefSeq" id="WP_342675617.1">
    <property type="nucleotide sequence ID" value="NZ_JBCGCU010000001.1"/>
</dbReference>
<name>A0ABU9MUV5_9GAMM</name>
<accession>A0ABU9MUV5</accession>
<organism evidence="3 4">
    <name type="scientific">Pseudoalteromonas qingdaonensis</name>
    <dbReference type="NCBI Taxonomy" id="3131913"/>
    <lineage>
        <taxon>Bacteria</taxon>
        <taxon>Pseudomonadati</taxon>
        <taxon>Pseudomonadota</taxon>
        <taxon>Gammaproteobacteria</taxon>
        <taxon>Alteromonadales</taxon>
        <taxon>Pseudoalteromonadaceae</taxon>
        <taxon>Pseudoalteromonas</taxon>
    </lineage>
</organism>
<dbReference type="Pfam" id="PF01557">
    <property type="entry name" value="FAA_hydrolase"/>
    <property type="match status" value="1"/>
</dbReference>
<dbReference type="Gene3D" id="3.90.850.10">
    <property type="entry name" value="Fumarylacetoacetase-like, C-terminal domain"/>
    <property type="match status" value="1"/>
</dbReference>
<keyword evidence="4" id="KW-1185">Reference proteome</keyword>
<dbReference type="PANTHER" id="PTHR11820">
    <property type="entry name" value="ACYLPYRUVASE"/>
    <property type="match status" value="1"/>
</dbReference>
<protein>
    <submittedName>
        <fullName evidence="3">Fumarylacetoacetate hydrolase family protein</fullName>
    </submittedName>
</protein>
<gene>
    <name evidence="3" type="ORF">WCN91_01285</name>
</gene>
<feature type="domain" description="Fumarylacetoacetase-like C-terminal" evidence="2">
    <location>
        <begin position="7"/>
        <end position="174"/>
    </location>
</feature>
<evidence type="ECO:0000313" key="4">
    <source>
        <dbReference type="Proteomes" id="UP001447008"/>
    </source>
</evidence>
<dbReference type="Proteomes" id="UP001447008">
    <property type="component" value="Unassembled WGS sequence"/>
</dbReference>
<dbReference type="GO" id="GO:0016787">
    <property type="term" value="F:hydrolase activity"/>
    <property type="evidence" value="ECO:0007669"/>
    <property type="project" value="UniProtKB-KW"/>
</dbReference>
<evidence type="ECO:0000259" key="2">
    <source>
        <dbReference type="Pfam" id="PF01557"/>
    </source>
</evidence>
<dbReference type="EMBL" id="JBCGCU010000001">
    <property type="protein sequence ID" value="MEM0514084.1"/>
    <property type="molecule type" value="Genomic_DNA"/>
</dbReference>
<keyword evidence="3" id="KW-0378">Hydrolase</keyword>